<dbReference type="InterPro" id="IPR029021">
    <property type="entry name" value="Prot-tyrosine_phosphatase-like"/>
</dbReference>
<gene>
    <name evidence="1" type="ORF">D3272_10560</name>
</gene>
<reference evidence="1 2" key="2">
    <citation type="submission" date="2019-02" db="EMBL/GenBank/DDBJ databases">
        <title>'Lichenibacterium ramalinii' gen. nov. sp. nov., 'Lichenibacterium minor' gen. nov. sp. nov.</title>
        <authorList>
            <person name="Pankratov T."/>
        </authorList>
    </citation>
    <scope>NUCLEOTIDE SEQUENCE [LARGE SCALE GENOMIC DNA]</scope>
    <source>
        <strain evidence="1 2">RmlP001</strain>
    </source>
</reference>
<dbReference type="SUPFAM" id="SSF52799">
    <property type="entry name" value="(Phosphotyrosine protein) phosphatases II"/>
    <property type="match status" value="1"/>
</dbReference>
<dbReference type="RefSeq" id="WP_129219147.1">
    <property type="nucleotide sequence ID" value="NZ_QYBC01000008.1"/>
</dbReference>
<protein>
    <submittedName>
        <fullName evidence="1">Protein tyrosine phosphatase</fullName>
    </submittedName>
</protein>
<proteinExistence type="predicted"/>
<reference evidence="1 2" key="1">
    <citation type="submission" date="2018-09" db="EMBL/GenBank/DDBJ databases">
        <authorList>
            <person name="Grouzdev D.S."/>
            <person name="Krutkina M.S."/>
        </authorList>
    </citation>
    <scope>NUCLEOTIDE SEQUENCE [LARGE SCALE GENOMIC DNA]</scope>
    <source>
        <strain evidence="1 2">RmlP001</strain>
    </source>
</reference>
<dbReference type="OrthoDB" id="9794527at2"/>
<comment type="caution">
    <text evidence="1">The sequence shown here is derived from an EMBL/GenBank/DDBJ whole genome shotgun (WGS) entry which is preliminary data.</text>
</comment>
<dbReference type="EMBL" id="QYBC01000008">
    <property type="protein sequence ID" value="RYB04916.1"/>
    <property type="molecule type" value="Genomic_DNA"/>
</dbReference>
<organism evidence="1 2">
    <name type="scientific">Lichenibacterium ramalinae</name>
    <dbReference type="NCBI Taxonomy" id="2316527"/>
    <lineage>
        <taxon>Bacteria</taxon>
        <taxon>Pseudomonadati</taxon>
        <taxon>Pseudomonadota</taxon>
        <taxon>Alphaproteobacteria</taxon>
        <taxon>Hyphomicrobiales</taxon>
        <taxon>Lichenihabitantaceae</taxon>
        <taxon>Lichenibacterium</taxon>
    </lineage>
</organism>
<evidence type="ECO:0000313" key="2">
    <source>
        <dbReference type="Proteomes" id="UP000289411"/>
    </source>
</evidence>
<sequence>MSAALVVCPLSRLAETLASSRARSVVTLLARSQRQDLPAFEGLAHLALDLSDIVGPRAGHVPPGADHVAALLNFARRWDRRAPLLLHCYAGVSRSTAAAFAVSCALQPGRPERDIAAELRASAPSATPNPRLVALADAALGRRGRMVAAVSAIGRGADCFEGEVFRLAVPSAVGPGQMPAYQL</sequence>
<dbReference type="AlphaFoldDB" id="A0A4Q2RF10"/>
<evidence type="ECO:0000313" key="1">
    <source>
        <dbReference type="EMBL" id="RYB04916.1"/>
    </source>
</evidence>
<accession>A0A4Q2RF10</accession>
<dbReference type="Gene3D" id="3.90.190.10">
    <property type="entry name" value="Protein tyrosine phosphatase superfamily"/>
    <property type="match status" value="1"/>
</dbReference>
<dbReference type="Proteomes" id="UP000289411">
    <property type="component" value="Unassembled WGS sequence"/>
</dbReference>
<keyword evidence="2" id="KW-1185">Reference proteome</keyword>
<name>A0A4Q2RF10_9HYPH</name>